<evidence type="ECO:0000313" key="2">
    <source>
        <dbReference type="EMBL" id="NYH50428.1"/>
    </source>
</evidence>
<keyword evidence="1" id="KW-0472">Membrane</keyword>
<accession>A0A7Y9X9C0</accession>
<dbReference type="Pfam" id="PF20128">
    <property type="entry name" value="DUF6518"/>
    <property type="match status" value="1"/>
</dbReference>
<feature type="transmembrane region" description="Helical" evidence="1">
    <location>
        <begin position="65"/>
        <end position="87"/>
    </location>
</feature>
<gene>
    <name evidence="2" type="ORF">HNR06_000017</name>
</gene>
<dbReference type="InterPro" id="IPR045393">
    <property type="entry name" value="DUF6518"/>
</dbReference>
<comment type="caution">
    <text evidence="2">The sequence shown here is derived from an EMBL/GenBank/DDBJ whole genome shotgun (WGS) entry which is preliminary data.</text>
</comment>
<evidence type="ECO:0000313" key="3">
    <source>
        <dbReference type="Proteomes" id="UP000584931"/>
    </source>
</evidence>
<reference evidence="2 3" key="1">
    <citation type="submission" date="2020-07" db="EMBL/GenBank/DDBJ databases">
        <title>Sequencing the genomes of 1000 actinobacteria strains.</title>
        <authorList>
            <person name="Klenk H.-P."/>
        </authorList>
    </citation>
    <scope>NUCLEOTIDE SEQUENCE [LARGE SCALE GENOMIC DNA]</scope>
    <source>
        <strain evidence="2 3">DSM 45278</strain>
    </source>
</reference>
<dbReference type="Proteomes" id="UP000584931">
    <property type="component" value="Unassembled WGS sequence"/>
</dbReference>
<dbReference type="EMBL" id="JACCHL010000001">
    <property type="protein sequence ID" value="NYH50428.1"/>
    <property type="molecule type" value="Genomic_DNA"/>
</dbReference>
<keyword evidence="1" id="KW-1133">Transmembrane helix</keyword>
<evidence type="ECO:0000256" key="1">
    <source>
        <dbReference type="SAM" id="Phobius"/>
    </source>
</evidence>
<organism evidence="2 3">
    <name type="scientific">Nocardiopsis sinuspersici</name>
    <dbReference type="NCBI Taxonomy" id="501010"/>
    <lineage>
        <taxon>Bacteria</taxon>
        <taxon>Bacillati</taxon>
        <taxon>Actinomycetota</taxon>
        <taxon>Actinomycetes</taxon>
        <taxon>Streptosporangiales</taxon>
        <taxon>Nocardiopsidaceae</taxon>
        <taxon>Nocardiopsis</taxon>
    </lineage>
</organism>
<proteinExistence type="predicted"/>
<feature type="transmembrane region" description="Helical" evidence="1">
    <location>
        <begin position="39"/>
        <end position="58"/>
    </location>
</feature>
<protein>
    <submittedName>
        <fullName evidence="2">Uncharacterized protein</fullName>
    </submittedName>
</protein>
<name>A0A7Y9X9C0_9ACTN</name>
<sequence length="155" mass="16992">MALRPRQAAVIGLVTLVAAVGGHFLGAQFNGYEQNDLEYRAWVTIGVLLGPLLGYLGHTLRSRRLIARAVCAGLLIGWIYVPFYLGFSLESEYYVENTNTVTRLFDLSMIMLVLSVCRGLVARITALVCAALFLWPLTTMSVLNSVLLWRAGGGL</sequence>
<dbReference type="AlphaFoldDB" id="A0A7Y9X9C0"/>
<feature type="transmembrane region" description="Helical" evidence="1">
    <location>
        <begin position="107"/>
        <end position="135"/>
    </location>
</feature>
<keyword evidence="1" id="KW-0812">Transmembrane</keyword>
<feature type="transmembrane region" description="Helical" evidence="1">
    <location>
        <begin position="7"/>
        <end position="27"/>
    </location>
</feature>